<protein>
    <recommendedName>
        <fullName evidence="5">Monooxygenase</fullName>
    </recommendedName>
</protein>
<keyword evidence="4" id="KW-1185">Reference proteome</keyword>
<name>A0A428SJ40_9HYPO</name>
<evidence type="ECO:0000313" key="4">
    <source>
        <dbReference type="Proteomes" id="UP000287144"/>
    </source>
</evidence>
<sequence>MGNHAEEPITNSNIKDALFFDVIIIGAGISGINAAYRIQTEGPSDLTYAILEGRDSIGGTWDLFRYPGIRSDSDIFTFGFPWSPWKHNESLAAGDKIKDYMIDSARSAGIDHHICYNHTVSTANWRSGKKRWELQVTRPGEDEPTLFQARFLLLGTGYYDYQTPLQTVIPGIEKV</sequence>
<dbReference type="SUPFAM" id="SSF51905">
    <property type="entry name" value="FAD/NAD(P)-binding domain"/>
    <property type="match status" value="1"/>
</dbReference>
<dbReference type="Pfam" id="PF13450">
    <property type="entry name" value="NAD_binding_8"/>
    <property type="match status" value="1"/>
</dbReference>
<reference evidence="3 4" key="1">
    <citation type="submission" date="2017-06" db="EMBL/GenBank/DDBJ databases">
        <title>Comparative genomic analysis of Ambrosia Fusariam Clade fungi.</title>
        <authorList>
            <person name="Stajich J.E."/>
            <person name="Carrillo J."/>
            <person name="Kijimoto T."/>
            <person name="Eskalen A."/>
            <person name="O'Donnell K."/>
            <person name="Kasson M."/>
        </authorList>
    </citation>
    <scope>NUCLEOTIDE SEQUENCE [LARGE SCALE GENOMIC DNA]</scope>
    <source>
        <strain evidence="3 4">NRRL62579</strain>
    </source>
</reference>
<gene>
    <name evidence="3" type="ORF">CEP52_014803</name>
</gene>
<dbReference type="PANTHER" id="PTHR43872">
    <property type="entry name" value="MONOOXYGENASE, PUTATIVE (AFU_ORTHOLOGUE AFUA_8G02570)-RELATED"/>
    <property type="match status" value="1"/>
</dbReference>
<accession>A0A428SJ40</accession>
<keyword evidence="2" id="KW-0560">Oxidoreductase</keyword>
<comment type="cofactor">
    <cofactor evidence="1">
        <name>FAD</name>
        <dbReference type="ChEBI" id="CHEBI:57692"/>
    </cofactor>
</comment>
<evidence type="ECO:0000256" key="2">
    <source>
        <dbReference type="ARBA" id="ARBA00023033"/>
    </source>
</evidence>
<dbReference type="AlphaFoldDB" id="A0A428SJ40"/>
<dbReference type="PANTHER" id="PTHR43872:SF1">
    <property type="entry name" value="MONOOXYGENASE, PUTATIVE (AFU_ORTHOLOGUE AFUA_8G02570)-RELATED"/>
    <property type="match status" value="1"/>
</dbReference>
<keyword evidence="2" id="KW-0503">Monooxygenase</keyword>
<dbReference type="GO" id="GO:0004497">
    <property type="term" value="F:monooxygenase activity"/>
    <property type="evidence" value="ECO:0007669"/>
    <property type="project" value="UniProtKB-KW"/>
</dbReference>
<comment type="caution">
    <text evidence="3">The sequence shown here is derived from an EMBL/GenBank/DDBJ whole genome shotgun (WGS) entry which is preliminary data.</text>
</comment>
<proteinExistence type="predicted"/>
<dbReference type="Gene3D" id="3.50.50.60">
    <property type="entry name" value="FAD/NAD(P)-binding domain"/>
    <property type="match status" value="1"/>
</dbReference>
<dbReference type="InterPro" id="IPR051820">
    <property type="entry name" value="FAD-binding_MO"/>
</dbReference>
<evidence type="ECO:0000313" key="3">
    <source>
        <dbReference type="EMBL" id="RSL89833.1"/>
    </source>
</evidence>
<dbReference type="EMBL" id="NKCK01000240">
    <property type="protein sequence ID" value="RSL89833.1"/>
    <property type="molecule type" value="Genomic_DNA"/>
</dbReference>
<evidence type="ECO:0000256" key="1">
    <source>
        <dbReference type="ARBA" id="ARBA00001974"/>
    </source>
</evidence>
<dbReference type="InterPro" id="IPR036188">
    <property type="entry name" value="FAD/NAD-bd_sf"/>
</dbReference>
<organism evidence="3 4">
    <name type="scientific">Fusarium oligoseptatum</name>
    <dbReference type="NCBI Taxonomy" id="2604345"/>
    <lineage>
        <taxon>Eukaryota</taxon>
        <taxon>Fungi</taxon>
        <taxon>Dikarya</taxon>
        <taxon>Ascomycota</taxon>
        <taxon>Pezizomycotina</taxon>
        <taxon>Sordariomycetes</taxon>
        <taxon>Hypocreomycetidae</taxon>
        <taxon>Hypocreales</taxon>
        <taxon>Nectriaceae</taxon>
        <taxon>Fusarium</taxon>
        <taxon>Fusarium solani species complex</taxon>
    </lineage>
</organism>
<evidence type="ECO:0008006" key="5">
    <source>
        <dbReference type="Google" id="ProtNLM"/>
    </source>
</evidence>
<dbReference type="Proteomes" id="UP000287144">
    <property type="component" value="Unassembled WGS sequence"/>
</dbReference>